<dbReference type="Gene3D" id="1.20.1250.20">
    <property type="entry name" value="MFS general substrate transporter like domains"/>
    <property type="match status" value="1"/>
</dbReference>
<feature type="transmembrane region" description="Helical" evidence="7">
    <location>
        <begin position="120"/>
        <end position="139"/>
    </location>
</feature>
<feature type="transmembrane region" description="Helical" evidence="7">
    <location>
        <begin position="211"/>
        <end position="234"/>
    </location>
</feature>
<evidence type="ECO:0000256" key="7">
    <source>
        <dbReference type="SAM" id="Phobius"/>
    </source>
</evidence>
<dbReference type="Gene3D" id="1.20.1720.10">
    <property type="entry name" value="Multidrug resistance protein D"/>
    <property type="match status" value="1"/>
</dbReference>
<gene>
    <name evidence="9" type="ORF">GCM10009839_07070</name>
</gene>
<reference evidence="10" key="1">
    <citation type="journal article" date="2019" name="Int. J. Syst. Evol. Microbiol.">
        <title>The Global Catalogue of Microorganisms (GCM) 10K type strain sequencing project: providing services to taxonomists for standard genome sequencing and annotation.</title>
        <authorList>
            <consortium name="The Broad Institute Genomics Platform"/>
            <consortium name="The Broad Institute Genome Sequencing Center for Infectious Disease"/>
            <person name="Wu L."/>
            <person name="Ma J."/>
        </authorList>
    </citation>
    <scope>NUCLEOTIDE SEQUENCE [LARGE SCALE GENOMIC DNA]</scope>
    <source>
        <strain evidence="10">JCM 16014</strain>
    </source>
</reference>
<evidence type="ECO:0000256" key="4">
    <source>
        <dbReference type="ARBA" id="ARBA00022692"/>
    </source>
</evidence>
<keyword evidence="6 7" id="KW-0472">Membrane</keyword>
<sequence>MALILAITMLSVALPGIQADLHLSATGLVLVGAAYGLSFSGLLLLGGRIVDLAGPRRVFTLATAGFALASVGSGFAPNAGALLAGRFAQGVAAAFAAPAAMALAGVVFAEPQRRKRAMAIWGLLAPLGATAGTLASGAVTDWVSWRWTFVVPTAVGTVAPLLSPRLLPDRTPSEDNGHGHGHGHIDVLGAVLATTGLSALSYGLVRAADAPWTSGIVVGPGVVGAILLGAFGVVEHRAAEPLLPLRFLASRRRMGALWAVLVGSAGTSTMFFLLSLYFQQVDRMSPIRTSAAFLPFSAALLGAGMLAPRAIEAFGARVVTIAGLAIGAVGLFLLSSLTVNSSYTGALLGGLVLFPAGVSVVFSAATVLALEGVPSNQVGTAGGVVNTALETGPTVGLAVLVSLAASHTNSLAEGSISVGKAAAQAGGYGFAFKVAAAMYAFTAIAMGTALLLRRGAMRRTR</sequence>
<evidence type="ECO:0000313" key="10">
    <source>
        <dbReference type="Proteomes" id="UP001500751"/>
    </source>
</evidence>
<comment type="caution">
    <text evidence="9">The sequence shown here is derived from an EMBL/GenBank/DDBJ whole genome shotgun (WGS) entry which is preliminary data.</text>
</comment>
<evidence type="ECO:0000313" key="9">
    <source>
        <dbReference type="EMBL" id="GAA2014627.1"/>
    </source>
</evidence>
<feature type="transmembrane region" description="Helical" evidence="7">
    <location>
        <begin position="58"/>
        <end position="75"/>
    </location>
</feature>
<name>A0ABP5F4W9_9ACTN</name>
<feature type="transmembrane region" description="Helical" evidence="7">
    <location>
        <begin position="346"/>
        <end position="370"/>
    </location>
</feature>
<dbReference type="InterPro" id="IPR036259">
    <property type="entry name" value="MFS_trans_sf"/>
</dbReference>
<dbReference type="PANTHER" id="PTHR42718:SF46">
    <property type="entry name" value="BLR6921 PROTEIN"/>
    <property type="match status" value="1"/>
</dbReference>
<feature type="transmembrane region" description="Helical" evidence="7">
    <location>
        <begin position="314"/>
        <end position="334"/>
    </location>
</feature>
<evidence type="ECO:0000259" key="8">
    <source>
        <dbReference type="PROSITE" id="PS50850"/>
    </source>
</evidence>
<keyword evidence="2" id="KW-0813">Transport</keyword>
<keyword evidence="4 7" id="KW-0812">Transmembrane</keyword>
<evidence type="ECO:0000256" key="2">
    <source>
        <dbReference type="ARBA" id="ARBA00022448"/>
    </source>
</evidence>
<keyword evidence="10" id="KW-1185">Reference proteome</keyword>
<feature type="domain" description="Major facilitator superfamily (MFS) profile" evidence="8">
    <location>
        <begin position="1"/>
        <end position="454"/>
    </location>
</feature>
<comment type="subcellular location">
    <subcellularLocation>
        <location evidence="1">Cell membrane</location>
        <topology evidence="1">Multi-pass membrane protein</topology>
    </subcellularLocation>
</comment>
<proteinExistence type="predicted"/>
<feature type="transmembrane region" description="Helical" evidence="7">
    <location>
        <begin position="255"/>
        <end position="278"/>
    </location>
</feature>
<evidence type="ECO:0000256" key="3">
    <source>
        <dbReference type="ARBA" id="ARBA00022475"/>
    </source>
</evidence>
<feature type="transmembrane region" description="Helical" evidence="7">
    <location>
        <begin position="185"/>
        <end position="205"/>
    </location>
</feature>
<keyword evidence="5 7" id="KW-1133">Transmembrane helix</keyword>
<dbReference type="EMBL" id="BAAAQN010000003">
    <property type="protein sequence ID" value="GAA2014627.1"/>
    <property type="molecule type" value="Genomic_DNA"/>
</dbReference>
<dbReference type="RefSeq" id="WP_344664010.1">
    <property type="nucleotide sequence ID" value="NZ_BAAAQN010000003.1"/>
</dbReference>
<dbReference type="InterPro" id="IPR011701">
    <property type="entry name" value="MFS"/>
</dbReference>
<feature type="transmembrane region" description="Helical" evidence="7">
    <location>
        <begin position="425"/>
        <end position="452"/>
    </location>
</feature>
<dbReference type="PROSITE" id="PS50850">
    <property type="entry name" value="MFS"/>
    <property type="match status" value="1"/>
</dbReference>
<organism evidence="9 10">
    <name type="scientific">Catenulispora yoronensis</name>
    <dbReference type="NCBI Taxonomy" id="450799"/>
    <lineage>
        <taxon>Bacteria</taxon>
        <taxon>Bacillati</taxon>
        <taxon>Actinomycetota</taxon>
        <taxon>Actinomycetes</taxon>
        <taxon>Catenulisporales</taxon>
        <taxon>Catenulisporaceae</taxon>
        <taxon>Catenulispora</taxon>
    </lineage>
</organism>
<keyword evidence="3" id="KW-1003">Cell membrane</keyword>
<dbReference type="Pfam" id="PF07690">
    <property type="entry name" value="MFS_1"/>
    <property type="match status" value="1"/>
</dbReference>
<accession>A0ABP5F4W9</accession>
<feature type="transmembrane region" description="Helical" evidence="7">
    <location>
        <begin position="87"/>
        <end position="108"/>
    </location>
</feature>
<feature type="transmembrane region" description="Helical" evidence="7">
    <location>
        <begin position="29"/>
        <end position="46"/>
    </location>
</feature>
<feature type="transmembrane region" description="Helical" evidence="7">
    <location>
        <begin position="290"/>
        <end position="307"/>
    </location>
</feature>
<dbReference type="SUPFAM" id="SSF103473">
    <property type="entry name" value="MFS general substrate transporter"/>
    <property type="match status" value="1"/>
</dbReference>
<dbReference type="Proteomes" id="UP001500751">
    <property type="component" value="Unassembled WGS sequence"/>
</dbReference>
<evidence type="ECO:0000256" key="6">
    <source>
        <dbReference type="ARBA" id="ARBA00023136"/>
    </source>
</evidence>
<evidence type="ECO:0000256" key="1">
    <source>
        <dbReference type="ARBA" id="ARBA00004651"/>
    </source>
</evidence>
<evidence type="ECO:0000256" key="5">
    <source>
        <dbReference type="ARBA" id="ARBA00022989"/>
    </source>
</evidence>
<dbReference type="InterPro" id="IPR020846">
    <property type="entry name" value="MFS_dom"/>
</dbReference>
<protein>
    <submittedName>
        <fullName evidence="9">DHA2 family efflux MFS transporter permease subunit</fullName>
    </submittedName>
</protein>
<dbReference type="CDD" id="cd17321">
    <property type="entry name" value="MFS_MMR_MDR_like"/>
    <property type="match status" value="1"/>
</dbReference>
<dbReference type="PANTHER" id="PTHR42718">
    <property type="entry name" value="MAJOR FACILITATOR SUPERFAMILY MULTIDRUG TRANSPORTER MFSC"/>
    <property type="match status" value="1"/>
</dbReference>